<dbReference type="Proteomes" id="UP000539052">
    <property type="component" value="Unassembled WGS sequence"/>
</dbReference>
<evidence type="ECO:0000313" key="3">
    <source>
        <dbReference type="Proteomes" id="UP000539052"/>
    </source>
</evidence>
<dbReference type="PROSITE" id="PS51257">
    <property type="entry name" value="PROKAR_LIPOPROTEIN"/>
    <property type="match status" value="1"/>
</dbReference>
<name>A0ABX1VK40_9FIRM</name>
<dbReference type="RefSeq" id="WP_170819894.1">
    <property type="nucleotide sequence ID" value="NZ_JAAOXG010000001.1"/>
</dbReference>
<keyword evidence="3" id="KW-1185">Reference proteome</keyword>
<reference evidence="2 3" key="1">
    <citation type="submission" date="2020-03" db="EMBL/GenBank/DDBJ databases">
        <title>Genome Sequence of industrial isolate, B5A.</title>
        <authorList>
            <person name="Sharma S."/>
            <person name="Patil P.B."/>
            <person name="Korpole S."/>
        </authorList>
    </citation>
    <scope>NUCLEOTIDE SEQUENCE [LARGE SCALE GENOMIC DNA]</scope>
    <source>
        <strain evidence="2 3">PI-S10-B5A</strain>
    </source>
</reference>
<evidence type="ECO:0008006" key="4">
    <source>
        <dbReference type="Google" id="ProtNLM"/>
    </source>
</evidence>
<evidence type="ECO:0000256" key="1">
    <source>
        <dbReference type="SAM" id="SignalP"/>
    </source>
</evidence>
<gene>
    <name evidence="2" type="ORF">G9470_01900</name>
</gene>
<comment type="caution">
    <text evidence="2">The sequence shown here is derived from an EMBL/GenBank/DDBJ whole genome shotgun (WGS) entry which is preliminary data.</text>
</comment>
<proteinExistence type="predicted"/>
<feature type="signal peptide" evidence="1">
    <location>
        <begin position="1"/>
        <end position="20"/>
    </location>
</feature>
<sequence>MKKKLSILLAILMMLGAMLAGCGAKNNSVYVGTTWTLNSVEAEGIVLEGELLASAMDAATIKFDAKKVTLNFGTENGEGTWSEKDNVITIKSDGETIECPITDSKLLFELEGTKMYFIKDEKAEK</sequence>
<organism evidence="2 3">
    <name type="scientific">Lacrimispora defluvii</name>
    <dbReference type="NCBI Taxonomy" id="2719233"/>
    <lineage>
        <taxon>Bacteria</taxon>
        <taxon>Bacillati</taxon>
        <taxon>Bacillota</taxon>
        <taxon>Clostridia</taxon>
        <taxon>Lachnospirales</taxon>
        <taxon>Lachnospiraceae</taxon>
        <taxon>Lacrimispora</taxon>
    </lineage>
</organism>
<protein>
    <recommendedName>
        <fullName evidence="4">Lipocalin-like domain-containing protein</fullName>
    </recommendedName>
</protein>
<keyword evidence="1" id="KW-0732">Signal</keyword>
<dbReference type="EMBL" id="JAAOXG010000001">
    <property type="protein sequence ID" value="NNJ28555.1"/>
    <property type="molecule type" value="Genomic_DNA"/>
</dbReference>
<accession>A0ABX1VK40</accession>
<evidence type="ECO:0000313" key="2">
    <source>
        <dbReference type="EMBL" id="NNJ28555.1"/>
    </source>
</evidence>
<feature type="chain" id="PRO_5045185619" description="Lipocalin-like domain-containing protein" evidence="1">
    <location>
        <begin position="21"/>
        <end position="125"/>
    </location>
</feature>